<dbReference type="OrthoDB" id="9789740at2"/>
<dbReference type="HOGENOM" id="CLU_422065_0_0_12"/>
<feature type="repeat" description="TPR" evidence="1">
    <location>
        <begin position="601"/>
        <end position="634"/>
    </location>
</feature>
<dbReference type="RefSeq" id="WP_015707095.1">
    <property type="nucleotide sequence ID" value="NC_015578.1"/>
</dbReference>
<dbReference type="InterPro" id="IPR011990">
    <property type="entry name" value="TPR-like_helical_dom_sf"/>
</dbReference>
<dbReference type="Proteomes" id="UP000009223">
    <property type="component" value="Chromosome"/>
</dbReference>
<protein>
    <submittedName>
        <fullName evidence="2">Uncharacterized protein</fullName>
    </submittedName>
</protein>
<sequence length="649" mass="70964">MKTRLILTVFILAITASAFSVEFTLRPRFFALFPLGDKTVERFDTGFGGDLLFDVNISSLLTNPWGIGYSAGLEGGAGFTPLKTDAADSISFLSGGLGLGVFYYPISRLNLRLDGALGLYQGSLSSGGNSAEGSESSLWWRAGAEAGFRFSPLITLSANVGYRYYNNRFSESTGPAFYSGLYTGLTLQLNFETRSSYRGIDVRLDQDDGIYPLYHSLYRNNPVGSLILTNRESAEIRNVRVSFQAGSYTSSELFCGSVPLLVRGRSTEIPLLADFSRALMDFTADGRIIGEVLVRYTLLGAERTALLSVPVQVHGRNSFLWADPWGLGAFVSPTSADTLEFSKQITGLARGSLRPELNRNMQLGIWLFEGLKAAGLGYGGPLETPYVEYRQSPEKIDDIQYPFQTLAFRTGDLDDLGLLFAAILEAAGISSAYIPLDDEFIVAWPLNISEAQAGNFFKDTEKLLVVNGEIWLPLALSGFNDGFIAAWDKAGERLNRAEASGEGFEFIPSADAWTVYPPAAAPPLRNRNTRPDENAAAAAVERALKSYIDQELAPAIVRLQEQIRGGATPALYNQLGLLQLRAGSHRDAQRTFEQAAGMGSLPAMLNLGNLFLMDDDWNNAESWFNRALDTDPEYEPAKRGLERVRAGRG</sequence>
<proteinExistence type="predicted"/>
<dbReference type="AlphaFoldDB" id="F5YLR1"/>
<accession>F5YLR1</accession>
<dbReference type="InterPro" id="IPR019734">
    <property type="entry name" value="TPR_rpt"/>
</dbReference>
<organism evidence="2 3">
    <name type="scientific">Treponema primitia (strain ATCC BAA-887 / DSM 12427 / ZAS-2)</name>
    <dbReference type="NCBI Taxonomy" id="545694"/>
    <lineage>
        <taxon>Bacteria</taxon>
        <taxon>Pseudomonadati</taxon>
        <taxon>Spirochaetota</taxon>
        <taxon>Spirochaetia</taxon>
        <taxon>Spirochaetales</taxon>
        <taxon>Treponemataceae</taxon>
        <taxon>Treponema</taxon>
    </lineage>
</organism>
<reference evidence="2 3" key="2">
    <citation type="journal article" date="2011" name="ISME J.">
        <title>RNA-seq reveals cooperative metabolic interactions between two termite-gut spirochete species in co-culture.</title>
        <authorList>
            <person name="Rosenthal A.Z."/>
            <person name="Matson E.G."/>
            <person name="Eldar A."/>
            <person name="Leadbetter J.R."/>
        </authorList>
    </citation>
    <scope>NUCLEOTIDE SEQUENCE [LARGE SCALE GENOMIC DNA]</scope>
    <source>
        <strain evidence="3">ATCC BAA-887 / DSM 12427 / ZAS-2</strain>
    </source>
</reference>
<dbReference type="KEGG" id="tpi:TREPR_3169"/>
<dbReference type="SUPFAM" id="SSF48452">
    <property type="entry name" value="TPR-like"/>
    <property type="match status" value="1"/>
</dbReference>
<dbReference type="eggNOG" id="COG0457">
    <property type="taxonomic scope" value="Bacteria"/>
</dbReference>
<evidence type="ECO:0000313" key="3">
    <source>
        <dbReference type="Proteomes" id="UP000009223"/>
    </source>
</evidence>
<evidence type="ECO:0000313" key="2">
    <source>
        <dbReference type="EMBL" id="AEF83973.1"/>
    </source>
</evidence>
<gene>
    <name evidence="2" type="ordered locus">TREPR_3169</name>
</gene>
<reference evidence="3" key="1">
    <citation type="submission" date="2009-12" db="EMBL/GenBank/DDBJ databases">
        <title>Complete sequence of Treponema primitia strain ZAS-2.</title>
        <authorList>
            <person name="Tetu S.G."/>
            <person name="Matson E."/>
            <person name="Ren Q."/>
            <person name="Seshadri R."/>
            <person name="Elbourne L."/>
            <person name="Hassan K.A."/>
            <person name="Durkin A."/>
            <person name="Radune D."/>
            <person name="Mohamoud Y."/>
            <person name="Shay R."/>
            <person name="Jin S."/>
            <person name="Zhang X."/>
            <person name="Lucey K."/>
            <person name="Ballor N.R."/>
            <person name="Ottesen E."/>
            <person name="Rosenthal R."/>
            <person name="Allen A."/>
            <person name="Leadbetter J.R."/>
            <person name="Paulsen I.T."/>
        </authorList>
    </citation>
    <scope>NUCLEOTIDE SEQUENCE [LARGE SCALE GENOMIC DNA]</scope>
    <source>
        <strain evidence="3">ATCC BAA-887 / DSM 12427 / ZAS-2</strain>
    </source>
</reference>
<dbReference type="Gene3D" id="1.25.40.10">
    <property type="entry name" value="Tetratricopeptide repeat domain"/>
    <property type="match status" value="1"/>
</dbReference>
<keyword evidence="1" id="KW-0802">TPR repeat</keyword>
<evidence type="ECO:0000256" key="1">
    <source>
        <dbReference type="PROSITE-ProRule" id="PRU00339"/>
    </source>
</evidence>
<dbReference type="PROSITE" id="PS50005">
    <property type="entry name" value="TPR"/>
    <property type="match status" value="1"/>
</dbReference>
<dbReference type="EMBL" id="CP001843">
    <property type="protein sequence ID" value="AEF83973.1"/>
    <property type="molecule type" value="Genomic_DNA"/>
</dbReference>
<name>F5YLR1_TREPZ</name>
<dbReference type="STRING" id="545694.TREPR_3169"/>
<keyword evidence="3" id="KW-1185">Reference proteome</keyword>